<evidence type="ECO:0000256" key="2">
    <source>
        <dbReference type="ARBA" id="ARBA00022475"/>
    </source>
</evidence>
<evidence type="ECO:0000256" key="4">
    <source>
        <dbReference type="ARBA" id="ARBA00022989"/>
    </source>
</evidence>
<name>A0ABU9KY73_9FLAO</name>
<dbReference type="PANTHER" id="PTHR30213:SF0">
    <property type="entry name" value="UPF0761 MEMBRANE PROTEIN YIHY"/>
    <property type="match status" value="1"/>
</dbReference>
<proteinExistence type="predicted"/>
<keyword evidence="2" id="KW-1003">Cell membrane</keyword>
<dbReference type="EMBL" id="JBCDNA010000001">
    <property type="protein sequence ID" value="MEL4455137.1"/>
    <property type="molecule type" value="Genomic_DNA"/>
</dbReference>
<dbReference type="Proteomes" id="UP001474120">
    <property type="component" value="Unassembled WGS sequence"/>
</dbReference>
<feature type="transmembrane region" description="Helical" evidence="6">
    <location>
        <begin position="198"/>
        <end position="222"/>
    </location>
</feature>
<dbReference type="InterPro" id="IPR017039">
    <property type="entry name" value="Virul_fac_BrkB"/>
</dbReference>
<evidence type="ECO:0000313" key="8">
    <source>
        <dbReference type="Proteomes" id="UP001474120"/>
    </source>
</evidence>
<feature type="transmembrane region" description="Helical" evidence="6">
    <location>
        <begin position="122"/>
        <end position="146"/>
    </location>
</feature>
<sequence>MSSRKESIHIPIVDWLFKLLHKIKIPGFEGMNLYDLLEMYISGIVKGALTSRAGSIAFSFFIALFPFALVLLTLIPFVPIEGFQDDFIAIIFKMLPSKEASDAVSLVLNDIANNKYGELLSFGFILAIFLMTNGVNAVLSGFEYTFHEIQTRTVIRQYLVSLVISLVLAFLLLITVAVIILIEFFINSLNEQGVVSDTNFWLSSLQFIVMTGMLFVSISLLYYFGTREGRKSSFFSAGTILTIILFLINFKIFQVYLEKFSQYNQLYGSIGTVLIIMLFIWLNSIILLLGFELNASLLKLHEQHSEENQ</sequence>
<evidence type="ECO:0000256" key="3">
    <source>
        <dbReference type="ARBA" id="ARBA00022692"/>
    </source>
</evidence>
<keyword evidence="5 6" id="KW-0472">Membrane</keyword>
<comment type="subcellular location">
    <subcellularLocation>
        <location evidence="1">Cell membrane</location>
        <topology evidence="1">Multi-pass membrane protein</topology>
    </subcellularLocation>
</comment>
<feature type="transmembrane region" description="Helical" evidence="6">
    <location>
        <begin position="234"/>
        <end position="257"/>
    </location>
</feature>
<dbReference type="NCBIfam" id="TIGR00765">
    <property type="entry name" value="yihY_not_rbn"/>
    <property type="match status" value="1"/>
</dbReference>
<dbReference type="RefSeq" id="WP_342158909.1">
    <property type="nucleotide sequence ID" value="NZ_JBCDNA010000001.1"/>
</dbReference>
<dbReference type="Pfam" id="PF03631">
    <property type="entry name" value="Virul_fac_BrkB"/>
    <property type="match status" value="1"/>
</dbReference>
<dbReference type="PANTHER" id="PTHR30213">
    <property type="entry name" value="INNER MEMBRANE PROTEIN YHJD"/>
    <property type="match status" value="1"/>
</dbReference>
<evidence type="ECO:0000256" key="1">
    <source>
        <dbReference type="ARBA" id="ARBA00004651"/>
    </source>
</evidence>
<feature type="transmembrane region" description="Helical" evidence="6">
    <location>
        <begin position="158"/>
        <end position="186"/>
    </location>
</feature>
<protein>
    <submittedName>
        <fullName evidence="7">YihY/virulence factor BrkB family protein</fullName>
    </submittedName>
</protein>
<feature type="transmembrane region" description="Helical" evidence="6">
    <location>
        <begin position="56"/>
        <end position="78"/>
    </location>
</feature>
<evidence type="ECO:0000313" key="7">
    <source>
        <dbReference type="EMBL" id="MEL4455137.1"/>
    </source>
</evidence>
<evidence type="ECO:0000256" key="6">
    <source>
        <dbReference type="SAM" id="Phobius"/>
    </source>
</evidence>
<comment type="caution">
    <text evidence="7">The sequence shown here is derived from an EMBL/GenBank/DDBJ whole genome shotgun (WGS) entry which is preliminary data.</text>
</comment>
<keyword evidence="3 6" id="KW-0812">Transmembrane</keyword>
<keyword evidence="8" id="KW-1185">Reference proteome</keyword>
<dbReference type="PIRSF" id="PIRSF035875">
    <property type="entry name" value="RNase_BN"/>
    <property type="match status" value="1"/>
</dbReference>
<reference evidence="7 8" key="1">
    <citation type="submission" date="2024-04" db="EMBL/GenBank/DDBJ databases">
        <title>whole genome sequencing of Lutimonas vermicola strain IMCC1616.</title>
        <authorList>
            <person name="Bae S.S."/>
        </authorList>
    </citation>
    <scope>NUCLEOTIDE SEQUENCE [LARGE SCALE GENOMIC DNA]</scope>
    <source>
        <strain evidence="7 8">IMCC1616</strain>
    </source>
</reference>
<evidence type="ECO:0000256" key="5">
    <source>
        <dbReference type="ARBA" id="ARBA00023136"/>
    </source>
</evidence>
<organism evidence="7 8">
    <name type="scientific">Lutimonas vermicola</name>
    <dbReference type="NCBI Taxonomy" id="414288"/>
    <lineage>
        <taxon>Bacteria</taxon>
        <taxon>Pseudomonadati</taxon>
        <taxon>Bacteroidota</taxon>
        <taxon>Flavobacteriia</taxon>
        <taxon>Flavobacteriales</taxon>
        <taxon>Flavobacteriaceae</taxon>
        <taxon>Lutimonas</taxon>
    </lineage>
</organism>
<accession>A0ABU9KY73</accession>
<gene>
    <name evidence="7" type="ORF">AABB81_04470</name>
</gene>
<keyword evidence="4 6" id="KW-1133">Transmembrane helix</keyword>
<feature type="transmembrane region" description="Helical" evidence="6">
    <location>
        <begin position="269"/>
        <end position="291"/>
    </location>
</feature>